<protein>
    <submittedName>
        <fullName evidence="10">UbiH/UbiF/VisC/COQ6 family ubiquinone biosynthesis hydroxylase</fullName>
    </submittedName>
</protein>
<evidence type="ECO:0000313" key="10">
    <source>
        <dbReference type="EMBL" id="KAA6187341.1"/>
    </source>
</evidence>
<evidence type="ECO:0000256" key="6">
    <source>
        <dbReference type="ARBA" id="ARBA00023002"/>
    </source>
</evidence>
<dbReference type="FunFam" id="3.50.50.60:FF:000021">
    <property type="entry name" value="Ubiquinone biosynthesis monooxygenase COQ6"/>
    <property type="match status" value="1"/>
</dbReference>
<dbReference type="RefSeq" id="WP_150089930.1">
    <property type="nucleotide sequence ID" value="NZ_VWXX01000002.1"/>
</dbReference>
<reference evidence="10 11" key="1">
    <citation type="submission" date="2019-09" db="EMBL/GenBank/DDBJ databases">
        <title>Whole-genome sequence of the purple sulfur bacterium Thiohalocapsa marina DSM 19078.</title>
        <authorList>
            <person name="Kyndt J.A."/>
            <person name="Meyer T.E."/>
        </authorList>
    </citation>
    <scope>NUCLEOTIDE SEQUENCE [LARGE SCALE GENOMIC DNA]</scope>
    <source>
        <strain evidence="10 11">DSM 19078</strain>
    </source>
</reference>
<dbReference type="PRINTS" id="PR00420">
    <property type="entry name" value="RNGMNOXGNASE"/>
</dbReference>
<evidence type="ECO:0000256" key="2">
    <source>
        <dbReference type="ARBA" id="ARBA00004749"/>
    </source>
</evidence>
<dbReference type="GO" id="GO:0004497">
    <property type="term" value="F:monooxygenase activity"/>
    <property type="evidence" value="ECO:0007669"/>
    <property type="project" value="UniProtKB-KW"/>
</dbReference>
<dbReference type="Pfam" id="PF01494">
    <property type="entry name" value="FAD_binding_3"/>
    <property type="match status" value="1"/>
</dbReference>
<comment type="similarity">
    <text evidence="3">Belongs to the UbiH/COQ6 family.</text>
</comment>
<dbReference type="GO" id="GO:0110142">
    <property type="term" value="C:ubiquinone biosynthesis complex"/>
    <property type="evidence" value="ECO:0007669"/>
    <property type="project" value="UniProtKB-ARBA"/>
</dbReference>
<keyword evidence="10" id="KW-0830">Ubiquinone</keyword>
<dbReference type="GO" id="GO:0016705">
    <property type="term" value="F:oxidoreductase activity, acting on paired donors, with incorporation or reduction of molecular oxygen"/>
    <property type="evidence" value="ECO:0007669"/>
    <property type="project" value="InterPro"/>
</dbReference>
<dbReference type="GO" id="GO:0006744">
    <property type="term" value="P:ubiquinone biosynthetic process"/>
    <property type="evidence" value="ECO:0007669"/>
    <property type="project" value="UniProtKB-UniPathway"/>
</dbReference>
<comment type="subunit">
    <text evidence="8">Component of the Ubi complex metabolon, which regroups five ubiquinone biosynthesis proteins (UbiE, UbiF, UbiG, UbiH and UbiI) and two accessory factors (UbiK and the lipid-binding protein UbiJ).</text>
</comment>
<dbReference type="PROSITE" id="PS01304">
    <property type="entry name" value="UBIH"/>
    <property type="match status" value="1"/>
</dbReference>
<dbReference type="UniPathway" id="UPA00232"/>
<comment type="cofactor">
    <cofactor evidence="1">
        <name>FAD</name>
        <dbReference type="ChEBI" id="CHEBI:57692"/>
    </cofactor>
</comment>
<proteinExistence type="inferred from homology"/>
<keyword evidence="6" id="KW-0560">Oxidoreductase</keyword>
<comment type="caution">
    <text evidence="10">The sequence shown here is derived from an EMBL/GenBank/DDBJ whole genome shotgun (WGS) entry which is preliminary data.</text>
</comment>
<dbReference type="SUPFAM" id="SSF51905">
    <property type="entry name" value="FAD/NAD(P)-binding domain"/>
    <property type="match status" value="1"/>
</dbReference>
<sequence length="411" mass="44954">MSHSAHHQAHNRARHTSDAYDILIVGGGMVGAALACACRGQRWRIAVVDGQPPQRSWPRGEVDLRVSALSRASQRLLEQLGVWPRIVELGVSPYREMVVWDSVGGAGIHFDSADIGQPDLGHIVENRVTRLALWEALEQAPDITLLCPAAIRHLEIDADGARLRLDDQRSLTARLLVGADGRDSFVREGLGIATSGWSYEQRAIVANVEVAHWHRETAWQRFLPTGPLAFLPLADGRCSIVWSADEPRADALLALDDAPFIAELEAAFQQRLGPVLSVGPRAAFPLRLQHAQHYVQPRAALIGDAAHAIHPLAGQGVNLGLLDVAALAAELKRAHARGRNIGSLTTLRRYERARRGDNLLMLGAMDLFKRLFGNRLPPLVAGRNLGLATAERLPALKRAFMSRALGLDRDF</sequence>
<dbReference type="OrthoDB" id="9769565at2"/>
<feature type="domain" description="FAD-binding" evidence="9">
    <location>
        <begin position="20"/>
        <end position="354"/>
    </location>
</feature>
<dbReference type="InterPro" id="IPR002938">
    <property type="entry name" value="FAD-bd"/>
</dbReference>
<organism evidence="10 11">
    <name type="scientific">Thiohalocapsa marina</name>
    <dbReference type="NCBI Taxonomy" id="424902"/>
    <lineage>
        <taxon>Bacteria</taxon>
        <taxon>Pseudomonadati</taxon>
        <taxon>Pseudomonadota</taxon>
        <taxon>Gammaproteobacteria</taxon>
        <taxon>Chromatiales</taxon>
        <taxon>Chromatiaceae</taxon>
        <taxon>Thiohalocapsa</taxon>
    </lineage>
</organism>
<dbReference type="PANTHER" id="PTHR43876">
    <property type="entry name" value="UBIQUINONE BIOSYNTHESIS MONOOXYGENASE COQ6, MITOCHONDRIAL"/>
    <property type="match status" value="1"/>
</dbReference>
<evidence type="ECO:0000256" key="5">
    <source>
        <dbReference type="ARBA" id="ARBA00022827"/>
    </source>
</evidence>
<dbReference type="AlphaFoldDB" id="A0A5M8FU45"/>
<dbReference type="Gene3D" id="3.50.50.60">
    <property type="entry name" value="FAD/NAD(P)-binding domain"/>
    <property type="match status" value="2"/>
</dbReference>
<dbReference type="InterPro" id="IPR051205">
    <property type="entry name" value="UbiH/COQ6_monooxygenase"/>
</dbReference>
<dbReference type="InterPro" id="IPR018168">
    <property type="entry name" value="Ubi_Hdrlase_CS"/>
</dbReference>
<evidence type="ECO:0000256" key="4">
    <source>
        <dbReference type="ARBA" id="ARBA00022630"/>
    </source>
</evidence>
<name>A0A5M8FU45_9GAMM</name>
<dbReference type="EMBL" id="VWXX01000002">
    <property type="protein sequence ID" value="KAA6187341.1"/>
    <property type="molecule type" value="Genomic_DNA"/>
</dbReference>
<keyword evidence="4" id="KW-0285">Flavoprotein</keyword>
<dbReference type="InterPro" id="IPR036188">
    <property type="entry name" value="FAD/NAD-bd_sf"/>
</dbReference>
<accession>A0A5M8FU45</accession>
<dbReference type="PANTHER" id="PTHR43876:SF7">
    <property type="entry name" value="UBIQUINONE BIOSYNTHESIS MONOOXYGENASE COQ6, MITOCHONDRIAL"/>
    <property type="match status" value="1"/>
</dbReference>
<keyword evidence="11" id="KW-1185">Reference proteome</keyword>
<evidence type="ECO:0000256" key="3">
    <source>
        <dbReference type="ARBA" id="ARBA00005349"/>
    </source>
</evidence>
<dbReference type="GO" id="GO:0071949">
    <property type="term" value="F:FAD binding"/>
    <property type="evidence" value="ECO:0007669"/>
    <property type="project" value="InterPro"/>
</dbReference>
<evidence type="ECO:0000256" key="1">
    <source>
        <dbReference type="ARBA" id="ARBA00001974"/>
    </source>
</evidence>
<evidence type="ECO:0000256" key="7">
    <source>
        <dbReference type="ARBA" id="ARBA00023033"/>
    </source>
</evidence>
<gene>
    <name evidence="10" type="ORF">F2Q65_02120</name>
</gene>
<evidence type="ECO:0000259" key="9">
    <source>
        <dbReference type="Pfam" id="PF01494"/>
    </source>
</evidence>
<keyword evidence="5" id="KW-0274">FAD</keyword>
<dbReference type="NCBIfam" id="TIGR01988">
    <property type="entry name" value="Ubi-OHases"/>
    <property type="match status" value="1"/>
</dbReference>
<dbReference type="InterPro" id="IPR010971">
    <property type="entry name" value="UbiH/COQ6"/>
</dbReference>
<comment type="pathway">
    <text evidence="2">Cofactor biosynthesis; ubiquinone biosynthesis.</text>
</comment>
<evidence type="ECO:0000256" key="8">
    <source>
        <dbReference type="ARBA" id="ARBA00065734"/>
    </source>
</evidence>
<evidence type="ECO:0000313" key="11">
    <source>
        <dbReference type="Proteomes" id="UP000322981"/>
    </source>
</evidence>
<keyword evidence="7" id="KW-0503">Monooxygenase</keyword>
<dbReference type="Proteomes" id="UP000322981">
    <property type="component" value="Unassembled WGS sequence"/>
</dbReference>